<dbReference type="AlphaFoldDB" id="A0A6A4TCB2"/>
<feature type="repeat" description="ARM" evidence="6">
    <location>
        <begin position="83"/>
        <end position="125"/>
    </location>
</feature>
<dbReference type="PROSITE" id="PS50176">
    <property type="entry name" value="ARM_REPEAT"/>
    <property type="match status" value="2"/>
</dbReference>
<evidence type="ECO:0000313" key="8">
    <source>
        <dbReference type="Proteomes" id="UP000438429"/>
    </source>
</evidence>
<evidence type="ECO:0000256" key="5">
    <source>
        <dbReference type="ARBA" id="ARBA00022949"/>
    </source>
</evidence>
<dbReference type="Pfam" id="PF00514">
    <property type="entry name" value="Arm"/>
    <property type="match status" value="2"/>
</dbReference>
<dbReference type="InterPro" id="IPR028435">
    <property type="entry name" value="Plakophilin/d_Catenin"/>
</dbReference>
<dbReference type="InterPro" id="IPR016024">
    <property type="entry name" value="ARM-type_fold"/>
</dbReference>
<comment type="caution">
    <text evidence="7">The sequence shown here is derived from an EMBL/GenBank/DDBJ whole genome shotgun (WGS) entry which is preliminary data.</text>
</comment>
<name>A0A6A4TCB2_SCOMX</name>
<dbReference type="GO" id="GO:0005886">
    <property type="term" value="C:plasma membrane"/>
    <property type="evidence" value="ECO:0007669"/>
    <property type="project" value="TreeGrafter"/>
</dbReference>
<accession>A0A6A4TCB2</accession>
<protein>
    <submittedName>
        <fullName evidence="7">Uncharacterized protein</fullName>
    </submittedName>
</protein>
<gene>
    <name evidence="7" type="ORF">F2P81_004980</name>
</gene>
<dbReference type="Proteomes" id="UP000438429">
    <property type="component" value="Unassembled WGS sequence"/>
</dbReference>
<evidence type="ECO:0000256" key="4">
    <source>
        <dbReference type="ARBA" id="ARBA00022889"/>
    </source>
</evidence>
<dbReference type="InterPro" id="IPR000225">
    <property type="entry name" value="Armadillo"/>
</dbReference>
<keyword evidence="5" id="KW-0965">Cell junction</keyword>
<feature type="repeat" description="ARM" evidence="6">
    <location>
        <begin position="41"/>
        <end position="83"/>
    </location>
</feature>
<dbReference type="GO" id="GO:0005634">
    <property type="term" value="C:nucleus"/>
    <property type="evidence" value="ECO:0007669"/>
    <property type="project" value="TreeGrafter"/>
</dbReference>
<evidence type="ECO:0000256" key="3">
    <source>
        <dbReference type="ARBA" id="ARBA00022737"/>
    </source>
</evidence>
<evidence type="ECO:0000313" key="7">
    <source>
        <dbReference type="EMBL" id="KAF0043643.1"/>
    </source>
</evidence>
<evidence type="ECO:0000256" key="6">
    <source>
        <dbReference type="PROSITE-ProRule" id="PRU00259"/>
    </source>
</evidence>
<dbReference type="SMART" id="SM00185">
    <property type="entry name" value="ARM"/>
    <property type="match status" value="2"/>
</dbReference>
<proteinExistence type="inferred from homology"/>
<sequence>MATAIRYLSESDTALQVLGAAYIQHQCYHSNDAKHQVRVLYGIPALVQLFASDNQEVQRYATGATRNLIYENSDNKVALIDAGGLARLVSILSEQDEELRKIITGVLWNMSSRDNLKEKLSKEALSELTEKVLIPLCSSLPLCSSERDIFYNTTGCLR</sequence>
<reference evidence="7 8" key="1">
    <citation type="submission" date="2019-06" db="EMBL/GenBank/DDBJ databases">
        <title>Draft genomes of female and male turbot (Scophthalmus maximus).</title>
        <authorList>
            <person name="Xu H."/>
            <person name="Xu X.-W."/>
            <person name="Shao C."/>
            <person name="Chen S."/>
        </authorList>
    </citation>
    <scope>NUCLEOTIDE SEQUENCE [LARGE SCALE GENOMIC DNA]</scope>
    <source>
        <strain evidence="7">Ysfricsl-2016a</strain>
        <tissue evidence="7">Blood</tissue>
    </source>
</reference>
<dbReference type="InterPro" id="IPR011989">
    <property type="entry name" value="ARM-like"/>
</dbReference>
<keyword evidence="4" id="KW-0130">Cell adhesion</keyword>
<dbReference type="EMBL" id="VEVO01000004">
    <property type="protein sequence ID" value="KAF0043643.1"/>
    <property type="molecule type" value="Genomic_DNA"/>
</dbReference>
<organism evidence="7 8">
    <name type="scientific">Scophthalmus maximus</name>
    <name type="common">Turbot</name>
    <name type="synonym">Psetta maxima</name>
    <dbReference type="NCBI Taxonomy" id="52904"/>
    <lineage>
        <taxon>Eukaryota</taxon>
        <taxon>Metazoa</taxon>
        <taxon>Chordata</taxon>
        <taxon>Craniata</taxon>
        <taxon>Vertebrata</taxon>
        <taxon>Euteleostomi</taxon>
        <taxon>Actinopterygii</taxon>
        <taxon>Neopterygii</taxon>
        <taxon>Teleostei</taxon>
        <taxon>Neoteleostei</taxon>
        <taxon>Acanthomorphata</taxon>
        <taxon>Carangaria</taxon>
        <taxon>Pleuronectiformes</taxon>
        <taxon>Pleuronectoidei</taxon>
        <taxon>Scophthalmidae</taxon>
        <taxon>Scophthalmus</taxon>
    </lineage>
</organism>
<keyword evidence="3" id="KW-0677">Repeat</keyword>
<comment type="subcellular location">
    <subcellularLocation>
        <location evidence="1">Cell junction</location>
    </subcellularLocation>
</comment>
<dbReference type="PANTHER" id="PTHR10372:SF1">
    <property type="entry name" value="PLAKOPHILIN-3"/>
    <property type="match status" value="1"/>
</dbReference>
<dbReference type="GO" id="GO:0098609">
    <property type="term" value="P:cell-cell adhesion"/>
    <property type="evidence" value="ECO:0007669"/>
    <property type="project" value="InterPro"/>
</dbReference>
<comment type="similarity">
    <text evidence="2">Belongs to the beta-catenin family.</text>
</comment>
<dbReference type="Gene3D" id="1.25.10.10">
    <property type="entry name" value="Leucine-rich Repeat Variant"/>
    <property type="match status" value="1"/>
</dbReference>
<dbReference type="GO" id="GO:0005912">
    <property type="term" value="C:adherens junction"/>
    <property type="evidence" value="ECO:0007669"/>
    <property type="project" value="TreeGrafter"/>
</dbReference>
<dbReference type="SUPFAM" id="SSF48371">
    <property type="entry name" value="ARM repeat"/>
    <property type="match status" value="1"/>
</dbReference>
<evidence type="ECO:0000256" key="1">
    <source>
        <dbReference type="ARBA" id="ARBA00004282"/>
    </source>
</evidence>
<dbReference type="PANTHER" id="PTHR10372">
    <property type="entry name" value="PLAKOPHILLIN-RELATED"/>
    <property type="match status" value="1"/>
</dbReference>
<dbReference type="GO" id="GO:0005737">
    <property type="term" value="C:cytoplasm"/>
    <property type="evidence" value="ECO:0007669"/>
    <property type="project" value="TreeGrafter"/>
</dbReference>
<evidence type="ECO:0000256" key="2">
    <source>
        <dbReference type="ARBA" id="ARBA00005462"/>
    </source>
</evidence>